<dbReference type="GO" id="GO:0005242">
    <property type="term" value="F:inward rectifier potassium channel activity"/>
    <property type="evidence" value="ECO:0007669"/>
    <property type="project" value="InterPro"/>
</dbReference>
<dbReference type="OrthoDB" id="273257at2759"/>
<evidence type="ECO:0000256" key="6">
    <source>
        <dbReference type="ARBA" id="ARBA00022958"/>
    </source>
</evidence>
<dbReference type="InterPro" id="IPR016449">
    <property type="entry name" value="K_chnl_inward-rec_Kir"/>
</dbReference>
<evidence type="ECO:0000256" key="3">
    <source>
        <dbReference type="ARBA" id="ARBA00022538"/>
    </source>
</evidence>
<dbReference type="Gene3D" id="1.10.287.70">
    <property type="match status" value="1"/>
</dbReference>
<dbReference type="AlphaFoldDB" id="A0A7R8UYB1"/>
<feature type="transmembrane region" description="Helical" evidence="13">
    <location>
        <begin position="171"/>
        <end position="192"/>
    </location>
</feature>
<dbReference type="GO" id="GO:0034765">
    <property type="term" value="P:regulation of monoatomic ion transmembrane transport"/>
    <property type="evidence" value="ECO:0007669"/>
    <property type="project" value="TreeGrafter"/>
</dbReference>
<feature type="domain" description="Potassium channel inwardly rectifying transmembrane" evidence="14">
    <location>
        <begin position="135"/>
        <end position="280"/>
    </location>
</feature>
<accession>A0A7R8UYB1</accession>
<dbReference type="InterPro" id="IPR041647">
    <property type="entry name" value="IRK_C"/>
</dbReference>
<evidence type="ECO:0000256" key="7">
    <source>
        <dbReference type="ARBA" id="ARBA00022989"/>
    </source>
</evidence>
<feature type="region of interest" description="Disordered" evidence="12">
    <location>
        <begin position="1"/>
        <end position="48"/>
    </location>
</feature>
<feature type="domain" description="Inward rectifier potassium channel C-terminal" evidence="15">
    <location>
        <begin position="288"/>
        <end position="456"/>
    </location>
</feature>
<keyword evidence="8 11" id="KW-0406">Ion transport</keyword>
<dbReference type="InParanoid" id="A0A7R8UYB1"/>
<evidence type="ECO:0000313" key="16">
    <source>
        <dbReference type="EMBL" id="CAD7089374.1"/>
    </source>
</evidence>
<evidence type="ECO:0000256" key="2">
    <source>
        <dbReference type="ARBA" id="ARBA00022448"/>
    </source>
</evidence>
<keyword evidence="4 11" id="KW-0812">Transmembrane</keyword>
<dbReference type="PRINTS" id="PR01320">
    <property type="entry name" value="KIRCHANNEL"/>
</dbReference>
<evidence type="ECO:0000256" key="11">
    <source>
        <dbReference type="RuleBase" id="RU003822"/>
    </source>
</evidence>
<dbReference type="PANTHER" id="PTHR11767:SF115">
    <property type="entry name" value="INWARDLY RECTIFYING POTASSIUM CHANNEL 3, ISOFORM D"/>
    <property type="match status" value="1"/>
</dbReference>
<evidence type="ECO:0000256" key="1">
    <source>
        <dbReference type="ARBA" id="ARBA00004141"/>
    </source>
</evidence>
<name>A0A7R8UYB1_HERIL</name>
<keyword evidence="7 13" id="KW-1133">Transmembrane helix</keyword>
<dbReference type="InterPro" id="IPR014756">
    <property type="entry name" value="Ig_E-set"/>
</dbReference>
<keyword evidence="10 11" id="KW-0407">Ion channel</keyword>
<feature type="compositionally biased region" description="Basic and acidic residues" evidence="12">
    <location>
        <begin position="71"/>
        <end position="101"/>
    </location>
</feature>
<dbReference type="Pfam" id="PF01007">
    <property type="entry name" value="IRK"/>
    <property type="match status" value="1"/>
</dbReference>
<feature type="compositionally biased region" description="Basic and acidic residues" evidence="12">
    <location>
        <begin position="19"/>
        <end position="43"/>
    </location>
</feature>
<keyword evidence="2 11" id="KW-0813">Transport</keyword>
<keyword evidence="5 11" id="KW-0851">Voltage-gated channel</keyword>
<dbReference type="SUPFAM" id="SSF81296">
    <property type="entry name" value="E set domains"/>
    <property type="match status" value="1"/>
</dbReference>
<proteinExistence type="inferred from homology"/>
<dbReference type="GO" id="GO:0034702">
    <property type="term" value="C:monoatomic ion channel complex"/>
    <property type="evidence" value="ECO:0007669"/>
    <property type="project" value="UniProtKB-KW"/>
</dbReference>
<evidence type="ECO:0000313" key="17">
    <source>
        <dbReference type="Proteomes" id="UP000594454"/>
    </source>
</evidence>
<dbReference type="FunCoup" id="A0A7R8UYB1">
    <property type="interactions" value="8"/>
</dbReference>
<keyword evidence="17" id="KW-1185">Reference proteome</keyword>
<protein>
    <submittedName>
        <fullName evidence="16">Uncharacterized protein</fullName>
    </submittedName>
</protein>
<evidence type="ECO:0000259" key="15">
    <source>
        <dbReference type="Pfam" id="PF17655"/>
    </source>
</evidence>
<dbReference type="Proteomes" id="UP000594454">
    <property type="component" value="Chromosome 4"/>
</dbReference>
<organism evidence="16 17">
    <name type="scientific">Hermetia illucens</name>
    <name type="common">Black soldier fly</name>
    <dbReference type="NCBI Taxonomy" id="343691"/>
    <lineage>
        <taxon>Eukaryota</taxon>
        <taxon>Metazoa</taxon>
        <taxon>Ecdysozoa</taxon>
        <taxon>Arthropoda</taxon>
        <taxon>Hexapoda</taxon>
        <taxon>Insecta</taxon>
        <taxon>Pterygota</taxon>
        <taxon>Neoptera</taxon>
        <taxon>Endopterygota</taxon>
        <taxon>Diptera</taxon>
        <taxon>Brachycera</taxon>
        <taxon>Stratiomyomorpha</taxon>
        <taxon>Stratiomyidae</taxon>
        <taxon>Hermetiinae</taxon>
        <taxon>Hermetia</taxon>
    </lineage>
</organism>
<dbReference type="Gene3D" id="2.60.40.1400">
    <property type="entry name" value="G protein-activated inward rectifier potassium channel 1"/>
    <property type="match status" value="1"/>
</dbReference>
<evidence type="ECO:0000256" key="8">
    <source>
        <dbReference type="ARBA" id="ARBA00023065"/>
    </source>
</evidence>
<dbReference type="SUPFAM" id="SSF81324">
    <property type="entry name" value="Voltage-gated potassium channels"/>
    <property type="match status" value="1"/>
</dbReference>
<feature type="compositionally biased region" description="Polar residues" evidence="12">
    <location>
        <begin position="1"/>
        <end position="12"/>
    </location>
</feature>
<keyword evidence="3 11" id="KW-0633">Potassium transport</keyword>
<keyword evidence="6 11" id="KW-0630">Potassium</keyword>
<evidence type="ECO:0000259" key="14">
    <source>
        <dbReference type="Pfam" id="PF01007"/>
    </source>
</evidence>
<dbReference type="Pfam" id="PF17655">
    <property type="entry name" value="IRK_C"/>
    <property type="match status" value="1"/>
</dbReference>
<dbReference type="GO" id="GO:0005886">
    <property type="term" value="C:plasma membrane"/>
    <property type="evidence" value="ECO:0007669"/>
    <property type="project" value="TreeGrafter"/>
</dbReference>
<evidence type="ECO:0000256" key="4">
    <source>
        <dbReference type="ARBA" id="ARBA00022692"/>
    </source>
</evidence>
<gene>
    <name evidence="16" type="ORF">HERILL_LOCUS11929</name>
</gene>
<evidence type="ECO:0000256" key="9">
    <source>
        <dbReference type="ARBA" id="ARBA00023136"/>
    </source>
</evidence>
<evidence type="ECO:0000256" key="12">
    <source>
        <dbReference type="SAM" id="MobiDB-lite"/>
    </source>
</evidence>
<dbReference type="EMBL" id="LR899012">
    <property type="protein sequence ID" value="CAD7089374.1"/>
    <property type="molecule type" value="Genomic_DNA"/>
</dbReference>
<reference evidence="16 17" key="1">
    <citation type="submission" date="2020-11" db="EMBL/GenBank/DDBJ databases">
        <authorList>
            <person name="Wallbank WR R."/>
            <person name="Pardo Diaz C."/>
            <person name="Kozak K."/>
            <person name="Martin S."/>
            <person name="Jiggins C."/>
            <person name="Moest M."/>
            <person name="Warren A I."/>
            <person name="Generalovic N T."/>
            <person name="Byers J.R.P. K."/>
            <person name="Montejo-Kovacevich G."/>
            <person name="Yen C E."/>
        </authorList>
    </citation>
    <scope>NUCLEOTIDE SEQUENCE [LARGE SCALE GENOMIC DNA]</scope>
</reference>
<evidence type="ECO:0000256" key="5">
    <source>
        <dbReference type="ARBA" id="ARBA00022882"/>
    </source>
</evidence>
<dbReference type="InterPro" id="IPR040445">
    <property type="entry name" value="Kir_TM"/>
</dbReference>
<dbReference type="PANTHER" id="PTHR11767">
    <property type="entry name" value="INWARD RECTIFIER POTASSIUM CHANNEL"/>
    <property type="match status" value="1"/>
</dbReference>
<keyword evidence="9 13" id="KW-0472">Membrane</keyword>
<comment type="subcellular location">
    <subcellularLocation>
        <location evidence="1 11">Membrane</location>
        <topology evidence="1 11">Multi-pass membrane protein</topology>
    </subcellularLocation>
</comment>
<feature type="transmembrane region" description="Helical" evidence="13">
    <location>
        <begin position="252"/>
        <end position="274"/>
    </location>
</feature>
<evidence type="ECO:0000256" key="13">
    <source>
        <dbReference type="SAM" id="Phobius"/>
    </source>
</evidence>
<comment type="similarity">
    <text evidence="11">Belongs to the inward rectifier-type potassium channel (TC 1.A.2.1) family.</text>
</comment>
<dbReference type="InterPro" id="IPR013518">
    <property type="entry name" value="K_chnl_inward-rec_Kir_cyto"/>
</dbReference>
<feature type="region of interest" description="Disordered" evidence="12">
    <location>
        <begin position="71"/>
        <end position="107"/>
    </location>
</feature>
<sequence length="468" mass="54323">MSNVKNRMTRSISMPVKPKYLDEEKSLERSEEKEMLFSAHDIDQIEEVDEQDENFADEGNVCRRASHHEFPHNLERKSSQEHQQEQHNEMHPDEHGGDSNHTHRNGSKMETAIHSPCIYEEPDKFQFTYPHRVISSSGQQNIKFTKIPKRLWQYFKDLVTTTVEWKWRYTITLFISGYFIVWYLCTAIWYLIADAHGDLSFNETTGERLNDGEQTCVKGGDTFTGLFIYTMETHTSIGFGERYPTDECPEGVFFYAAQLILYIGVEGMLISIVYMKVAKPSRQIAKPKFSKRAVVCLRDGRHCLVIRICDRNEQQIIGTKVTVYLLQNKSTLEGEFIQKSPIKLTIEGDGNPCLLWPTTICHVINKKSPFYKYTAADFARKEFEIIVSCTGTSASTGQFTECLASYVPNEIYWGEQFTNIIHYNWKRGWYVVDYDNFDKTVSVGMPVYSAHQFHQMLKAARKKSREQK</sequence>
<dbReference type="GO" id="GO:1990573">
    <property type="term" value="P:potassium ion import across plasma membrane"/>
    <property type="evidence" value="ECO:0007669"/>
    <property type="project" value="TreeGrafter"/>
</dbReference>
<evidence type="ECO:0000256" key="10">
    <source>
        <dbReference type="ARBA" id="ARBA00023303"/>
    </source>
</evidence>